<dbReference type="Ensembl" id="ENSCPRT00005002322.1">
    <property type="protein sequence ID" value="ENSCPRP00005001983.1"/>
    <property type="gene ID" value="ENSCPRG00005001474.1"/>
</dbReference>
<keyword evidence="2" id="KW-1185">Reference proteome</keyword>
<evidence type="ECO:0000313" key="1">
    <source>
        <dbReference type="Ensembl" id="ENSCPRP00005001983.1"/>
    </source>
</evidence>
<protein>
    <submittedName>
        <fullName evidence="1">Uncharacterized protein</fullName>
    </submittedName>
</protein>
<dbReference type="PANTHER" id="PTHR23011:SF43">
    <property type="entry name" value="CYCLIC NUCLEOTIDE-BINDING DOMAIN-CONTAINING PROTEIN 2"/>
    <property type="match status" value="1"/>
</dbReference>
<reference evidence="1" key="2">
    <citation type="submission" date="2025-09" db="UniProtKB">
        <authorList>
            <consortium name="Ensembl"/>
        </authorList>
    </citation>
    <scope>IDENTIFICATION</scope>
</reference>
<dbReference type="AlphaFoldDB" id="A0A7M4FRB4"/>
<dbReference type="GO" id="GO:0007283">
    <property type="term" value="P:spermatogenesis"/>
    <property type="evidence" value="ECO:0007669"/>
    <property type="project" value="TreeGrafter"/>
</dbReference>
<evidence type="ECO:0000313" key="2">
    <source>
        <dbReference type="Proteomes" id="UP000594220"/>
    </source>
</evidence>
<sequence>MLHTVSHLTTFFSWNLFLIKNDIVTLDIMIKTRVCKIFWQGLRRFKEFQFIYMTTEHPMFYFRIVLKSKLMWLMCWMLSQDHLPLRAIQITKKKPEWRTEKEIKLLQNCLQLLESYRNYSPNLQHLLAKVIRFEW</sequence>
<reference evidence="1" key="1">
    <citation type="submission" date="2025-08" db="UniProtKB">
        <authorList>
            <consortium name="Ensembl"/>
        </authorList>
    </citation>
    <scope>IDENTIFICATION</scope>
</reference>
<dbReference type="GeneTree" id="ENSGT00950000185065"/>
<accession>A0A7M4FRB4</accession>
<organism evidence="1 2">
    <name type="scientific">Crocodylus porosus</name>
    <name type="common">Saltwater crocodile</name>
    <name type="synonym">Estuarine crocodile</name>
    <dbReference type="NCBI Taxonomy" id="8502"/>
    <lineage>
        <taxon>Eukaryota</taxon>
        <taxon>Metazoa</taxon>
        <taxon>Chordata</taxon>
        <taxon>Craniata</taxon>
        <taxon>Vertebrata</taxon>
        <taxon>Euteleostomi</taxon>
        <taxon>Archelosauria</taxon>
        <taxon>Archosauria</taxon>
        <taxon>Crocodylia</taxon>
        <taxon>Longirostres</taxon>
        <taxon>Crocodylidae</taxon>
        <taxon>Crocodylus</taxon>
    </lineage>
</organism>
<dbReference type="GO" id="GO:0030552">
    <property type="term" value="F:cAMP binding"/>
    <property type="evidence" value="ECO:0007669"/>
    <property type="project" value="TreeGrafter"/>
</dbReference>
<dbReference type="Proteomes" id="UP000594220">
    <property type="component" value="Unplaced"/>
</dbReference>
<dbReference type="OMA" id="FIDMTDH"/>
<name>A0A7M4FRB4_CROPO</name>
<dbReference type="PANTHER" id="PTHR23011">
    <property type="entry name" value="CYCLIC NUCLEOTIDE-BINDING DOMAIN CONTAINING PROTEIN"/>
    <property type="match status" value="1"/>
</dbReference>
<proteinExistence type="predicted"/>